<feature type="region of interest" description="Disordered" evidence="1">
    <location>
        <begin position="1"/>
        <end position="51"/>
    </location>
</feature>
<protein>
    <submittedName>
        <fullName evidence="2">Uncharacterized protein</fullName>
    </submittedName>
</protein>
<dbReference type="STRING" id="1237896.T0K0Q3"/>
<organism evidence="2 3">
    <name type="scientific">Colletotrichum gloeosporioides (strain Cg-14)</name>
    <name type="common">Anthracnose fungus</name>
    <name type="synonym">Glomerella cingulata</name>
    <dbReference type="NCBI Taxonomy" id="1237896"/>
    <lineage>
        <taxon>Eukaryota</taxon>
        <taxon>Fungi</taxon>
        <taxon>Dikarya</taxon>
        <taxon>Ascomycota</taxon>
        <taxon>Pezizomycotina</taxon>
        <taxon>Sordariomycetes</taxon>
        <taxon>Hypocreomycetidae</taxon>
        <taxon>Glomerellales</taxon>
        <taxon>Glomerellaceae</taxon>
        <taxon>Colletotrichum</taxon>
        <taxon>Colletotrichum gloeosporioides species complex</taxon>
    </lineage>
</organism>
<evidence type="ECO:0000313" key="3">
    <source>
        <dbReference type="Proteomes" id="UP000015530"/>
    </source>
</evidence>
<dbReference type="EMBL" id="AMYD01002385">
    <property type="protein sequence ID" value="EQB49227.1"/>
    <property type="molecule type" value="Genomic_DNA"/>
</dbReference>
<proteinExistence type="predicted"/>
<dbReference type="OrthoDB" id="10006572at2759"/>
<gene>
    <name evidence="2" type="ORF">CGLO_11462</name>
</gene>
<evidence type="ECO:0000313" key="2">
    <source>
        <dbReference type="EMBL" id="EQB49227.1"/>
    </source>
</evidence>
<comment type="caution">
    <text evidence="2">The sequence shown here is derived from an EMBL/GenBank/DDBJ whole genome shotgun (WGS) entry which is preliminary data.</text>
</comment>
<reference evidence="3" key="1">
    <citation type="journal article" date="2013" name="Mol. Plant Microbe Interact.">
        <title>Global aspects of pacC regulation of pathogenicity genes in Colletotrichum gloeosporioides as revealed by transcriptome analysis.</title>
        <authorList>
            <person name="Alkan N."/>
            <person name="Meng X."/>
            <person name="Friedlander G."/>
            <person name="Reuveni E."/>
            <person name="Sukno S."/>
            <person name="Sherman A."/>
            <person name="Thon M."/>
            <person name="Fluhr R."/>
            <person name="Prusky D."/>
        </authorList>
    </citation>
    <scope>NUCLEOTIDE SEQUENCE [LARGE SCALE GENOMIC DNA]</scope>
    <source>
        <strain evidence="3">Cg-14</strain>
    </source>
</reference>
<dbReference type="HOGENOM" id="CLU_2183745_0_0_1"/>
<dbReference type="Proteomes" id="UP000015530">
    <property type="component" value="Unassembled WGS sequence"/>
</dbReference>
<dbReference type="AlphaFoldDB" id="T0K0Q3"/>
<evidence type="ECO:0000256" key="1">
    <source>
        <dbReference type="SAM" id="MobiDB-lite"/>
    </source>
</evidence>
<sequence>MANGDTLMRSSGSGHGVALQSFGIQGDCDSPRIQRGQASPPINGSGAKTIHHQQNVCVNPAAAPSRAMLLGPTAPYSHHLAAVMNDNMSSAWEPVTMPAFGTRNIRSRA</sequence>
<name>T0K0Q3_COLGC</name>
<accession>T0K0Q3</accession>